<dbReference type="Proteomes" id="UP000790580">
    <property type="component" value="Unassembled WGS sequence"/>
</dbReference>
<proteinExistence type="predicted"/>
<reference evidence="1 2" key="1">
    <citation type="submission" date="2021-06" db="EMBL/GenBank/DDBJ databases">
        <title>Bacillus sp. RD4P76, an endophyte from a halophyte.</title>
        <authorList>
            <person name="Sun J.-Q."/>
        </authorList>
    </citation>
    <scope>NUCLEOTIDE SEQUENCE [LARGE SCALE GENOMIC DNA]</scope>
    <source>
        <strain evidence="1 2">JCM 17098</strain>
    </source>
</reference>
<gene>
    <name evidence="1" type="ORF">KS407_01390</name>
</gene>
<dbReference type="EMBL" id="JAHQCR010000012">
    <property type="protein sequence ID" value="MBU9720094.1"/>
    <property type="molecule type" value="Genomic_DNA"/>
</dbReference>
<organism evidence="1 2">
    <name type="scientific">Evansella alkalicola</name>
    <dbReference type="NCBI Taxonomy" id="745819"/>
    <lineage>
        <taxon>Bacteria</taxon>
        <taxon>Bacillati</taxon>
        <taxon>Bacillota</taxon>
        <taxon>Bacilli</taxon>
        <taxon>Bacillales</taxon>
        <taxon>Bacillaceae</taxon>
        <taxon>Evansella</taxon>
    </lineage>
</organism>
<evidence type="ECO:0000313" key="2">
    <source>
        <dbReference type="Proteomes" id="UP000790580"/>
    </source>
</evidence>
<comment type="caution">
    <text evidence="1">The sequence shown here is derived from an EMBL/GenBank/DDBJ whole genome shotgun (WGS) entry which is preliminary data.</text>
</comment>
<evidence type="ECO:0000313" key="1">
    <source>
        <dbReference type="EMBL" id="MBU9720094.1"/>
    </source>
</evidence>
<name>A0ABS6JNG1_9BACI</name>
<sequence>MVINEKMLHDDLYEIMLKQVKEDLQEGLFDDHLLTLWNMSSKLRHLNEEQLMDLWVKYRVNYEIQKLYSNQPEMFGGFKKINGEENVDKVLSMGGLFLTFHYGHDRFIPITLADKLNGTDKYLHRILDEDELSNDKKYSKWKGIYHQHNIEDIVVDDISTDSKVNNRISKKDSLIFYLDGKLGFDDPYKSIDVKFLSTSVSIPTSIFRVAVKFHKPVCLLISETDANGDAILTAYEPLWIHDDNIEENAKIIYQLFENKFLQRPESWRKWDQLTSEIKCQQLKKIDRKPDVVNRWGTRGFNFRSGKIYEIAHS</sequence>
<dbReference type="RefSeq" id="WP_088073549.1">
    <property type="nucleotide sequence ID" value="NZ_JAHQCR010000012.1"/>
</dbReference>
<keyword evidence="2" id="KW-1185">Reference proteome</keyword>
<accession>A0ABS6JNG1</accession>
<protein>
    <submittedName>
        <fullName evidence="1">Uncharacterized protein</fullName>
    </submittedName>
</protein>